<dbReference type="InterPro" id="IPR011118">
    <property type="entry name" value="Tannase/feruloyl_esterase"/>
</dbReference>
<dbReference type="InterPro" id="IPR029058">
    <property type="entry name" value="AB_hydrolase_fold"/>
</dbReference>
<dbReference type="GO" id="GO:0052689">
    <property type="term" value="F:carboxylic ester hydrolase activity"/>
    <property type="evidence" value="ECO:0007669"/>
    <property type="project" value="UniProtKB-KW"/>
</dbReference>
<name>A0A375JD58_9BURK</name>
<organism evidence="9 10">
    <name type="scientific">Cupriavidus taiwanensis</name>
    <dbReference type="NCBI Taxonomy" id="164546"/>
    <lineage>
        <taxon>Bacteria</taxon>
        <taxon>Pseudomonadati</taxon>
        <taxon>Pseudomonadota</taxon>
        <taxon>Betaproteobacteria</taxon>
        <taxon>Burkholderiales</taxon>
        <taxon>Burkholderiaceae</taxon>
        <taxon>Cupriavidus</taxon>
    </lineage>
</organism>
<dbReference type="Pfam" id="PF07519">
    <property type="entry name" value="Tannase"/>
    <property type="match status" value="1"/>
</dbReference>
<evidence type="ECO:0000313" key="9">
    <source>
        <dbReference type="EMBL" id="SPS01486.1"/>
    </source>
</evidence>
<evidence type="ECO:0000256" key="2">
    <source>
        <dbReference type="ARBA" id="ARBA00022487"/>
    </source>
</evidence>
<feature type="region of interest" description="Disordered" evidence="8">
    <location>
        <begin position="30"/>
        <end position="58"/>
    </location>
</feature>
<evidence type="ECO:0008006" key="11">
    <source>
        <dbReference type="Google" id="ProtNLM"/>
    </source>
</evidence>
<dbReference type="PROSITE" id="PS51257">
    <property type="entry name" value="PROKAR_LIPOPROTEIN"/>
    <property type="match status" value="1"/>
</dbReference>
<evidence type="ECO:0000256" key="5">
    <source>
        <dbReference type="ARBA" id="ARBA00022801"/>
    </source>
</evidence>
<evidence type="ECO:0000313" key="10">
    <source>
        <dbReference type="Proteomes" id="UP000256805"/>
    </source>
</evidence>
<accession>A0A375JD58</accession>
<dbReference type="RefSeq" id="WP_258874613.1">
    <property type="nucleotide sequence ID" value="NZ_LS483234.1"/>
</dbReference>
<dbReference type="Proteomes" id="UP000256805">
    <property type="component" value="Unassembled WGS sequence"/>
</dbReference>
<dbReference type="PANTHER" id="PTHR33938">
    <property type="entry name" value="FERULOYL ESTERASE B-RELATED"/>
    <property type="match status" value="1"/>
</dbReference>
<dbReference type="GO" id="GO:0046872">
    <property type="term" value="F:metal ion binding"/>
    <property type="evidence" value="ECO:0007669"/>
    <property type="project" value="UniProtKB-KW"/>
</dbReference>
<dbReference type="AlphaFoldDB" id="A0A375JD58"/>
<keyword evidence="7" id="KW-1015">Disulfide bond</keyword>
<gene>
    <name evidence="9" type="ORF">CBM2634_B30068</name>
</gene>
<evidence type="ECO:0000256" key="8">
    <source>
        <dbReference type="SAM" id="MobiDB-lite"/>
    </source>
</evidence>
<dbReference type="PANTHER" id="PTHR33938:SF15">
    <property type="entry name" value="FERULOYL ESTERASE B-RELATED"/>
    <property type="match status" value="1"/>
</dbReference>
<evidence type="ECO:0000256" key="1">
    <source>
        <dbReference type="ARBA" id="ARBA00006249"/>
    </source>
</evidence>
<keyword evidence="2" id="KW-0719">Serine esterase</keyword>
<proteinExistence type="inferred from homology"/>
<evidence type="ECO:0000256" key="7">
    <source>
        <dbReference type="ARBA" id="ARBA00023157"/>
    </source>
</evidence>
<sequence>MAIQDTRRARPGPRLMAAIMAAALLAGGCGGDEAPEAQQNGPDPGTPPDAAAPGPGGTPLSALDACHALGGMAVPADQLALASGGAMVTGAALIAADAPGNTLGEYCQVRGAIAPLDPAAPSILFAVNLPTQWNGKGIQFGGGGFDGRLIDGTEAVRFAMPDDPAPLARGYATWGDDSGHQSSSITDGRFAVNDEALRNYGGDTLKKTHDVALALIRARYGKAPQRAYFLGTSTGGRDALTYIQRWPADYDGVIANEPALNYTGTRLSNVALGRALYLNQGAGWLNLNKTLLVQDAAMAACDRLDGVADKIVSNVEGCRLGAPQLLASLRCTGGTDTGDTCLSDAQIATVKVIEAPLQLGYPLANGVTVAGGYNLLEGTLVAGPFTSRDLGTRPVPGNPATTADANMYLTGDQWVKYFVTRDAGFDALTFDPASPGNWTARVQAVSALTDATNPDIAAFLARGGRLILLHGLADEVISPNSTIAWFQAVTATVGQAAVDQGIRFYTVPGMGHGTGSFVPAWNSLTALENWVELGAAPGTRTVMDTNAQTYGRTRPLCQYPAWPKYKGSGSADTAINYTCEGNSGAVQACLNLPGAVTAFKGGNSQGEELTLTVDPATLRYTVAIDASLQRPAGTTRAGQLVAQGGCTYASDEQGARFTFGGGGVVTGGVVPASGAGFAPLLAFREVSSDYKAVADIYNVNGIQYTVAGNTATVRHAAARLRSSAATWQTCQDPSTGGFVVYDAACTATTRGYLVWNGARNVFDYMVGGTLAANDGTLAGSLISGMVNGKPVPLLLTRSATAYGMSVYTPQPAILAAGSADGTYRLQGTDGVLADAELAGTTIARAGAGGTLGYNQPVAGVITASGGVSGFYTGQRRRTGGDGGHAFRAGGVVLTAHAHRARAGQASAGNRDGRRR</sequence>
<reference evidence="9 10" key="1">
    <citation type="submission" date="2018-01" db="EMBL/GenBank/DDBJ databases">
        <authorList>
            <person name="Gaut B.S."/>
            <person name="Morton B.R."/>
            <person name="Clegg M.T."/>
            <person name="Duvall M.R."/>
        </authorList>
    </citation>
    <scope>NUCLEOTIDE SEQUENCE [LARGE SCALE GENOMIC DNA]</scope>
    <source>
        <strain evidence="9">Cupriavidus taiwanensis cmp 52</strain>
    </source>
</reference>
<keyword evidence="6" id="KW-0106">Calcium</keyword>
<dbReference type="SUPFAM" id="SSF53474">
    <property type="entry name" value="alpha/beta-Hydrolases"/>
    <property type="match status" value="1"/>
</dbReference>
<comment type="similarity">
    <text evidence="1">Belongs to the tannase family.</text>
</comment>
<protein>
    <recommendedName>
        <fullName evidence="11">Feruloyl esterase</fullName>
    </recommendedName>
</protein>
<keyword evidence="5" id="KW-0378">Hydrolase</keyword>
<keyword evidence="3" id="KW-0479">Metal-binding</keyword>
<evidence type="ECO:0000256" key="6">
    <source>
        <dbReference type="ARBA" id="ARBA00022837"/>
    </source>
</evidence>
<dbReference type="EMBL" id="OVTA01000044">
    <property type="protein sequence ID" value="SPS01486.1"/>
    <property type="molecule type" value="Genomic_DNA"/>
</dbReference>
<dbReference type="Gene3D" id="3.40.50.1820">
    <property type="entry name" value="alpha/beta hydrolase"/>
    <property type="match status" value="1"/>
</dbReference>
<keyword evidence="4" id="KW-0732">Signal</keyword>
<evidence type="ECO:0000256" key="3">
    <source>
        <dbReference type="ARBA" id="ARBA00022723"/>
    </source>
</evidence>
<evidence type="ECO:0000256" key="4">
    <source>
        <dbReference type="ARBA" id="ARBA00022729"/>
    </source>
</evidence>